<dbReference type="GO" id="GO:0032259">
    <property type="term" value="P:methylation"/>
    <property type="evidence" value="ECO:0007669"/>
    <property type="project" value="UniProtKB-KW"/>
</dbReference>
<dbReference type="EMBL" id="CAFAAA010000004">
    <property type="protein sequence ID" value="CAB4774352.1"/>
    <property type="molecule type" value="Genomic_DNA"/>
</dbReference>
<feature type="domain" description="MmeI-like helicase spacer" evidence="6">
    <location>
        <begin position="183"/>
        <end position="263"/>
    </location>
</feature>
<evidence type="ECO:0000256" key="3">
    <source>
        <dbReference type="ARBA" id="ARBA00022679"/>
    </source>
</evidence>
<accession>A0A6J7B3E2</accession>
<dbReference type="InterPro" id="IPR046818">
    <property type="entry name" value="MmeI_C"/>
</dbReference>
<evidence type="ECO:0000259" key="9">
    <source>
        <dbReference type="Pfam" id="PF20473"/>
    </source>
</evidence>
<feature type="domain" description="MmeI-like N-terminal" evidence="5">
    <location>
        <begin position="22"/>
        <end position="177"/>
    </location>
</feature>
<dbReference type="Pfam" id="PF20464">
    <property type="entry name" value="MmeI_N"/>
    <property type="match status" value="1"/>
</dbReference>
<keyword evidence="2" id="KW-0489">Methyltransferase</keyword>
<dbReference type="Pfam" id="PF20465">
    <property type="entry name" value="MmeI_hel"/>
    <property type="match status" value="1"/>
</dbReference>
<evidence type="ECO:0000259" key="5">
    <source>
        <dbReference type="Pfam" id="PF20464"/>
    </source>
</evidence>
<evidence type="ECO:0000259" key="7">
    <source>
        <dbReference type="Pfam" id="PF20466"/>
    </source>
</evidence>
<evidence type="ECO:0000256" key="4">
    <source>
        <dbReference type="ARBA" id="ARBA00047942"/>
    </source>
</evidence>
<dbReference type="InterPro" id="IPR046816">
    <property type="entry name" value="MmeI_Mtase"/>
</dbReference>
<evidence type="ECO:0000259" key="6">
    <source>
        <dbReference type="Pfam" id="PF20465"/>
    </source>
</evidence>
<evidence type="ECO:0000313" key="10">
    <source>
        <dbReference type="EMBL" id="CAB4774352.1"/>
    </source>
</evidence>
<name>A0A6J7B3E2_9ZZZZ</name>
<dbReference type="PANTHER" id="PTHR33841:SF1">
    <property type="entry name" value="DNA METHYLTRANSFERASE A"/>
    <property type="match status" value="1"/>
</dbReference>
<dbReference type="Pfam" id="PF20466">
    <property type="entry name" value="MmeI_TRD"/>
    <property type="match status" value="1"/>
</dbReference>
<dbReference type="Gene3D" id="3.40.50.150">
    <property type="entry name" value="Vaccinia Virus protein VP39"/>
    <property type="match status" value="1"/>
</dbReference>
<feature type="domain" description="MmeI-like DNA-methyltransferase" evidence="9">
    <location>
        <begin position="339"/>
        <end position="596"/>
    </location>
</feature>
<dbReference type="EC" id="2.1.1.72" evidence="1"/>
<dbReference type="EMBL" id="CAFBRA010000023">
    <property type="protein sequence ID" value="CAB5073647.1"/>
    <property type="molecule type" value="Genomic_DNA"/>
</dbReference>
<dbReference type="InterPro" id="IPR029063">
    <property type="entry name" value="SAM-dependent_MTases_sf"/>
</dbReference>
<sequence>MATERYSVHEAELLAKKYAKITSEKSFAQTFWRDVFQQLCGVDDLLATGIEFEYPVRSHESGTIKFIDVLWPGVVLVEHKSAGQSLDKAEQQARDYLISLEAAKRPPVIILSDFAKFRIVEVLAGKSVEFALGDLPQNIGRFEAIIGDAGIGASRVEVEADTKAANLMSELFVQFEKAGYTGHEVSVFLVRILFLLFGDDTAMWRRTDKGLFSDVVNNSSDDGNGLGAILQELFVTLNTARENRPSTLSDSMSGFPYINGGIFAEQLPNFNFNKSMRSALVAATQYDWSTISPAIFGSLFQSVRDAETRREMGEHYTSETNILRCINDLFLNDFYTRLHESWDSPQALKSFRMELGQYIYLDPACGSGNFLVVAYKRMRDIELRIIARLQELDNNRAQLQLDGSLGLQVHLGQFHGIEIDEWSASIARVAMFLADHQANLALEQITGSAPNRFPLTESAVIVNANALRTDWETVCPMNKNTFIMGNPPFFGTYLLSDEQREDTQFVWNGQDVGGRLDFVANWFVLAARQVATKGGRVALVSTNSISQGVQPATLWKESSMRNVKIDFAHQTFKWQNDASGVAAVHVVIIGFSARSSSNAECNLWTYPDIKSLPVLRKVSNINAYLVDGPDILIEARTKPLNPDVSPMLKGSGPTDGGFLSDINAEEAAEIRKTDPIAAKYLRRFVGARELIHDVERWCLWLAEAEPADVRASKEITARLESVKQMRLASKKAATRDLARTPHLFEHNVQPSTTYIAVPRHSSEDREYVPMAYFDNSVVASDALSIIPDAPLWVFAVLQSRPFNVWNKTVSGRIKSDTRISNTITYNTFPFPELNSDLRNKLTESVNAVLNAREKYKDSSLADLYESTSMPAELSKAHMNLDSDVLAAYGLKSDSSDADILETLFSSYASQANQK</sequence>
<dbReference type="AlphaFoldDB" id="A0A6J7B3E2"/>
<gene>
    <name evidence="10" type="ORF">UFOPK2942_00266</name>
    <name evidence="11" type="ORF">UFOPK3232_01066</name>
    <name evidence="12" type="ORF">UFOPK4382_00497</name>
</gene>
<evidence type="ECO:0000256" key="1">
    <source>
        <dbReference type="ARBA" id="ARBA00011900"/>
    </source>
</evidence>
<evidence type="ECO:0000313" key="11">
    <source>
        <dbReference type="EMBL" id="CAB4838928.1"/>
    </source>
</evidence>
<reference evidence="11" key="1">
    <citation type="submission" date="2020-05" db="EMBL/GenBank/DDBJ databases">
        <authorList>
            <person name="Chiriac C."/>
            <person name="Salcher M."/>
            <person name="Ghai R."/>
            <person name="Kavagutti S V."/>
        </authorList>
    </citation>
    <scope>NUCLEOTIDE SEQUENCE</scope>
</reference>
<dbReference type="InterPro" id="IPR050953">
    <property type="entry name" value="N4_N6_ade-DNA_methylase"/>
</dbReference>
<proteinExistence type="predicted"/>
<dbReference type="PANTHER" id="PTHR33841">
    <property type="entry name" value="DNA METHYLTRANSFERASE YEEA-RELATED"/>
    <property type="match status" value="1"/>
</dbReference>
<dbReference type="InterPro" id="IPR046820">
    <property type="entry name" value="MmeI_TRD"/>
</dbReference>
<dbReference type="GO" id="GO:0009007">
    <property type="term" value="F:site-specific DNA-methyltransferase (adenine-specific) activity"/>
    <property type="evidence" value="ECO:0007669"/>
    <property type="project" value="UniProtKB-EC"/>
</dbReference>
<keyword evidence="3" id="KW-0808">Transferase</keyword>
<evidence type="ECO:0000259" key="8">
    <source>
        <dbReference type="Pfam" id="PF20467"/>
    </source>
</evidence>
<feature type="domain" description="MmeI-like C-terminal" evidence="8">
    <location>
        <begin position="839"/>
        <end position="908"/>
    </location>
</feature>
<organism evidence="11">
    <name type="scientific">freshwater metagenome</name>
    <dbReference type="NCBI Taxonomy" id="449393"/>
    <lineage>
        <taxon>unclassified sequences</taxon>
        <taxon>metagenomes</taxon>
        <taxon>ecological metagenomes</taxon>
    </lineage>
</organism>
<dbReference type="InterPro" id="IPR046819">
    <property type="entry name" value="MmeI_hel"/>
</dbReference>
<feature type="domain" description="MmeI-like target recognition" evidence="7">
    <location>
        <begin position="627"/>
        <end position="833"/>
    </location>
</feature>
<protein>
    <recommendedName>
        <fullName evidence="1">site-specific DNA-methyltransferase (adenine-specific)</fullName>
        <ecNumber evidence="1">2.1.1.72</ecNumber>
    </recommendedName>
</protein>
<evidence type="ECO:0000256" key="2">
    <source>
        <dbReference type="ARBA" id="ARBA00022603"/>
    </source>
</evidence>
<dbReference type="EMBL" id="CAFARE010000044">
    <property type="protein sequence ID" value="CAB4838928.1"/>
    <property type="molecule type" value="Genomic_DNA"/>
</dbReference>
<dbReference type="SUPFAM" id="SSF53335">
    <property type="entry name" value="S-adenosyl-L-methionine-dependent methyltransferases"/>
    <property type="match status" value="1"/>
</dbReference>
<dbReference type="Pfam" id="PF20467">
    <property type="entry name" value="MmeI_C"/>
    <property type="match status" value="1"/>
</dbReference>
<dbReference type="InterPro" id="IPR046817">
    <property type="entry name" value="MmeI_N"/>
</dbReference>
<comment type="catalytic activity">
    <reaction evidence="4">
        <text>a 2'-deoxyadenosine in DNA + S-adenosyl-L-methionine = an N(6)-methyl-2'-deoxyadenosine in DNA + S-adenosyl-L-homocysteine + H(+)</text>
        <dbReference type="Rhea" id="RHEA:15197"/>
        <dbReference type="Rhea" id="RHEA-COMP:12418"/>
        <dbReference type="Rhea" id="RHEA-COMP:12419"/>
        <dbReference type="ChEBI" id="CHEBI:15378"/>
        <dbReference type="ChEBI" id="CHEBI:57856"/>
        <dbReference type="ChEBI" id="CHEBI:59789"/>
        <dbReference type="ChEBI" id="CHEBI:90615"/>
        <dbReference type="ChEBI" id="CHEBI:90616"/>
        <dbReference type="EC" id="2.1.1.72"/>
    </reaction>
</comment>
<evidence type="ECO:0000313" key="12">
    <source>
        <dbReference type="EMBL" id="CAB5073647.1"/>
    </source>
</evidence>
<dbReference type="Pfam" id="PF20473">
    <property type="entry name" value="MmeI_Mtase"/>
    <property type="match status" value="1"/>
</dbReference>